<reference evidence="4" key="1">
    <citation type="journal article" date="2015" name="Genome Announc.">
        <title>Genome sequence of the AIDS-associated pathogen Penicillium marneffei (ATCC18224) and its near taxonomic relative Talaromyces stipitatus (ATCC10500).</title>
        <authorList>
            <person name="Nierman W.C."/>
            <person name="Fedorova-Abrams N.D."/>
            <person name="Andrianopoulos A."/>
        </authorList>
    </citation>
    <scope>NUCLEOTIDE SEQUENCE [LARGE SCALE GENOMIC DNA]</scope>
    <source>
        <strain evidence="4">ATCC 10500 / CBS 375.48 / QM 6759 / NRRL 1006</strain>
    </source>
</reference>
<organism evidence="3 4">
    <name type="scientific">Talaromyces stipitatus (strain ATCC 10500 / CBS 375.48 / QM 6759 / NRRL 1006)</name>
    <name type="common">Penicillium stipitatum</name>
    <dbReference type="NCBI Taxonomy" id="441959"/>
    <lineage>
        <taxon>Eukaryota</taxon>
        <taxon>Fungi</taxon>
        <taxon>Dikarya</taxon>
        <taxon>Ascomycota</taxon>
        <taxon>Pezizomycotina</taxon>
        <taxon>Eurotiomycetes</taxon>
        <taxon>Eurotiomycetidae</taxon>
        <taxon>Eurotiales</taxon>
        <taxon>Trichocomaceae</taxon>
        <taxon>Talaromyces</taxon>
        <taxon>Talaromyces sect. Talaromyces</taxon>
    </lineage>
</organism>
<dbReference type="STRING" id="441959.B8M0K5"/>
<feature type="region of interest" description="Disordered" evidence="1">
    <location>
        <begin position="291"/>
        <end position="364"/>
    </location>
</feature>
<dbReference type="OMA" id="FADEMAS"/>
<name>B8M0K5_TALSN</name>
<feature type="compositionally biased region" description="Basic and acidic residues" evidence="1">
    <location>
        <begin position="348"/>
        <end position="364"/>
    </location>
</feature>
<proteinExistence type="predicted"/>
<feature type="region of interest" description="Disordered" evidence="1">
    <location>
        <begin position="196"/>
        <end position="250"/>
    </location>
</feature>
<keyword evidence="2" id="KW-0812">Transmembrane</keyword>
<dbReference type="InParanoid" id="B8M0K5"/>
<evidence type="ECO:0000313" key="4">
    <source>
        <dbReference type="Proteomes" id="UP000001745"/>
    </source>
</evidence>
<feature type="transmembrane region" description="Helical" evidence="2">
    <location>
        <begin position="261"/>
        <end position="284"/>
    </location>
</feature>
<sequence>MTTTVTTTTTIIITPPPETTGGTVTSWLPLATTWPAPDSSCWNRAFVLNNNTAVDTEPLAFWPHIAIDYNTGPPVFCQPRQVYYWYESLNSTASEGELAIVTSIQPLVCPDMWYTALTTFVRNSVQVTCCPSGYTANPLDDHGVQANCASTLSARQTFQYLYNGSGITTSFPVAVDVAAVAVKGWNSIAEIPATLTTSPTYPSSSSPTSTISSSSSSSSTTTTTTTTTTATTTSATSSSTGDTSISGSSGTLYSSSLHGGAVAGVFVGVFAAVALIAAGIASFVRRRRQQRKQQQQIPDIDDTTSGKNILSYPLNSRQDGYSNVPQSPEDRLSELPTISNTPEMFVEYDPHSPRGDHGDVHEMQ</sequence>
<dbReference type="RefSeq" id="XP_002478265.1">
    <property type="nucleotide sequence ID" value="XM_002478220.1"/>
</dbReference>
<keyword evidence="2" id="KW-0472">Membrane</keyword>
<dbReference type="AlphaFoldDB" id="B8M0K5"/>
<gene>
    <name evidence="3" type="ORF">TSTA_085330</name>
</gene>
<keyword evidence="4" id="KW-1185">Reference proteome</keyword>
<evidence type="ECO:0000256" key="1">
    <source>
        <dbReference type="SAM" id="MobiDB-lite"/>
    </source>
</evidence>
<evidence type="ECO:0000313" key="3">
    <source>
        <dbReference type="EMBL" id="EED21302.1"/>
    </source>
</evidence>
<dbReference type="VEuPathDB" id="FungiDB:TSTA_085330"/>
<protein>
    <submittedName>
        <fullName evidence="3">Uncharacterized protein</fullName>
    </submittedName>
</protein>
<keyword evidence="2" id="KW-1133">Transmembrane helix</keyword>
<dbReference type="OrthoDB" id="4497263at2759"/>
<dbReference type="EMBL" id="EQ962653">
    <property type="protein sequence ID" value="EED21302.1"/>
    <property type="molecule type" value="Genomic_DNA"/>
</dbReference>
<accession>B8M0K5</accession>
<feature type="compositionally biased region" description="Polar residues" evidence="1">
    <location>
        <begin position="303"/>
        <end position="326"/>
    </location>
</feature>
<dbReference type="GeneID" id="8106139"/>
<dbReference type="HOGENOM" id="CLU_785340_0_0_1"/>
<dbReference type="Proteomes" id="UP000001745">
    <property type="component" value="Unassembled WGS sequence"/>
</dbReference>
<evidence type="ECO:0000256" key="2">
    <source>
        <dbReference type="SAM" id="Phobius"/>
    </source>
</evidence>
<dbReference type="eggNOG" id="ENOG502T5SJ">
    <property type="taxonomic scope" value="Eukaryota"/>
</dbReference>